<organism evidence="1 2">
    <name type="scientific">Gulo gulo</name>
    <name type="common">Wolverine</name>
    <name type="synonym">Gluton</name>
    <dbReference type="NCBI Taxonomy" id="48420"/>
    <lineage>
        <taxon>Eukaryota</taxon>
        <taxon>Metazoa</taxon>
        <taxon>Chordata</taxon>
        <taxon>Craniata</taxon>
        <taxon>Vertebrata</taxon>
        <taxon>Euteleostomi</taxon>
        <taxon>Mammalia</taxon>
        <taxon>Eutheria</taxon>
        <taxon>Laurasiatheria</taxon>
        <taxon>Carnivora</taxon>
        <taxon>Caniformia</taxon>
        <taxon>Musteloidea</taxon>
        <taxon>Mustelidae</taxon>
        <taxon>Guloninae</taxon>
        <taxon>Gulo</taxon>
    </lineage>
</organism>
<comment type="caution">
    <text evidence="1">The sequence shown here is derived from an EMBL/GenBank/DDBJ whole genome shotgun (WGS) entry which is preliminary data.</text>
</comment>
<keyword evidence="2" id="KW-1185">Reference proteome</keyword>
<proteinExistence type="predicted"/>
<dbReference type="EMBL" id="CYRY02005603">
    <property type="protein sequence ID" value="VCW70026.1"/>
    <property type="molecule type" value="Genomic_DNA"/>
</dbReference>
<dbReference type="Proteomes" id="UP000269945">
    <property type="component" value="Unassembled WGS sequence"/>
</dbReference>
<reference evidence="1 2" key="1">
    <citation type="submission" date="2018-10" db="EMBL/GenBank/DDBJ databases">
        <authorList>
            <person name="Ekblom R."/>
            <person name="Jareborg N."/>
        </authorList>
    </citation>
    <scope>NUCLEOTIDE SEQUENCE [LARGE SCALE GENOMIC DNA]</scope>
    <source>
        <tissue evidence="1">Muscle</tissue>
    </source>
</reference>
<protein>
    <submittedName>
        <fullName evidence="1">Uncharacterized protein</fullName>
    </submittedName>
</protein>
<dbReference type="AlphaFoldDB" id="A0A9X9LJY7"/>
<name>A0A9X9LJY7_GULGU</name>
<accession>A0A9X9LJY7</accession>
<gene>
    <name evidence="1" type="ORF">BN2614_LOCUS1</name>
</gene>
<sequence length="71" mass="8193">MSNSRRNHISQKKSRGEEVFWVGNRESYLERKEDWLLIKMQTGVWSLSTSAGNYSFKPGVCKKPAGNAVMW</sequence>
<evidence type="ECO:0000313" key="2">
    <source>
        <dbReference type="Proteomes" id="UP000269945"/>
    </source>
</evidence>
<evidence type="ECO:0000313" key="1">
    <source>
        <dbReference type="EMBL" id="VCW70026.1"/>
    </source>
</evidence>